<name>A0AAW6ED52_9FIRM</name>
<sequence length="61" mass="7089">MSVSEAQKKANRQWDKENMITLGCKVKREQAEKFKKYAADNGKTANALLKDFVLEKIEERE</sequence>
<dbReference type="EMBL" id="HF545616">
    <property type="protein sequence ID" value="CCO03939.1"/>
    <property type="molecule type" value="Genomic_DNA"/>
</dbReference>
<organism evidence="2 4">
    <name type="scientific">Ruminococcus bicirculans</name>
    <name type="common">ex Wegman et al. 2014</name>
    <dbReference type="NCBI Taxonomy" id="1160721"/>
    <lineage>
        <taxon>Bacteria</taxon>
        <taxon>Bacillati</taxon>
        <taxon>Bacillota</taxon>
        <taxon>Clostridia</taxon>
        <taxon>Eubacteriales</taxon>
        <taxon>Oscillospiraceae</taxon>
        <taxon>Ruminococcus</taxon>
    </lineage>
</organism>
<dbReference type="Proteomes" id="UP000027600">
    <property type="component" value="Chromosome I"/>
</dbReference>
<accession>A0AAW6ED52</accession>
<proteinExistence type="predicted"/>
<keyword evidence="3" id="KW-1185">Reference proteome</keyword>
<evidence type="ECO:0000313" key="3">
    <source>
        <dbReference type="Proteomes" id="UP000027600"/>
    </source>
</evidence>
<dbReference type="RefSeq" id="WP_038670398.1">
    <property type="nucleotide sequence ID" value="NZ_HF545616.1"/>
</dbReference>
<evidence type="ECO:0000313" key="2">
    <source>
        <dbReference type="EMBL" id="MDB8749688.1"/>
    </source>
</evidence>
<dbReference type="Proteomes" id="UP001213042">
    <property type="component" value="Unassembled WGS sequence"/>
</dbReference>
<protein>
    <submittedName>
        <fullName evidence="2">Uncharacterized protein</fullName>
    </submittedName>
</protein>
<evidence type="ECO:0000313" key="4">
    <source>
        <dbReference type="Proteomes" id="UP001213042"/>
    </source>
</evidence>
<dbReference type="EMBL" id="JAQMLU010000005">
    <property type="protein sequence ID" value="MDB8749688.1"/>
    <property type="molecule type" value="Genomic_DNA"/>
</dbReference>
<gene>
    <name evidence="2" type="ORF">PNW00_04410</name>
    <name evidence="1" type="ORF">RBI_I00206</name>
</gene>
<dbReference type="KEGG" id="rus:RBI_I00206"/>
<evidence type="ECO:0000313" key="1">
    <source>
        <dbReference type="EMBL" id="CCO03939.1"/>
    </source>
</evidence>
<reference evidence="2" key="2">
    <citation type="submission" date="2023-01" db="EMBL/GenBank/DDBJ databases">
        <title>Human gut microbiome strain richness.</title>
        <authorList>
            <person name="Chen-Liaw A."/>
        </authorList>
    </citation>
    <scope>NUCLEOTIDE SEQUENCE</scope>
    <source>
        <strain evidence="2">D43st1_D9_D43t1_170807</strain>
    </source>
</reference>
<dbReference type="AlphaFoldDB" id="A0AAW6ED52"/>
<reference evidence="1 3" key="1">
    <citation type="journal article" date="2014" name="Int. J. Syst. Evol. Microbiol.">
        <title>Complete genome of a new Firmicutes species belonging to the dominant human colonic microbiota ('Ruminococcus bicirculans') reveals two chromosomes and a selective capacity to utilize plant glucans.</title>
        <authorList>
            <consortium name="NISC Comparative Sequencing Program"/>
            <person name="Wegmann U."/>
            <person name="Louis P."/>
            <person name="Goesmann A."/>
            <person name="Henrissat B."/>
            <person name="Duncan S.H."/>
            <person name="Flint H.J."/>
        </authorList>
    </citation>
    <scope>NUCLEOTIDE SEQUENCE [LARGE SCALE GENOMIC DNA]</scope>
    <source>
        <strain evidence="1 3">80/3</strain>
    </source>
</reference>